<evidence type="ECO:0000313" key="2">
    <source>
        <dbReference type="EMBL" id="KAK3318176.1"/>
    </source>
</evidence>
<feature type="signal peptide" evidence="1">
    <location>
        <begin position="1"/>
        <end position="27"/>
    </location>
</feature>
<evidence type="ECO:0000313" key="3">
    <source>
        <dbReference type="Proteomes" id="UP001283341"/>
    </source>
</evidence>
<keyword evidence="3" id="KW-1185">Reference proteome</keyword>
<proteinExistence type="predicted"/>
<comment type="caution">
    <text evidence="2">The sequence shown here is derived from an EMBL/GenBank/DDBJ whole genome shotgun (WGS) entry which is preliminary data.</text>
</comment>
<keyword evidence="1" id="KW-0732">Signal</keyword>
<reference evidence="2" key="2">
    <citation type="submission" date="2023-06" db="EMBL/GenBank/DDBJ databases">
        <authorList>
            <consortium name="Lawrence Berkeley National Laboratory"/>
            <person name="Haridas S."/>
            <person name="Hensen N."/>
            <person name="Bonometti L."/>
            <person name="Westerberg I."/>
            <person name="Brannstrom I.O."/>
            <person name="Guillou S."/>
            <person name="Cros-Aarteil S."/>
            <person name="Calhoun S."/>
            <person name="Kuo A."/>
            <person name="Mondo S."/>
            <person name="Pangilinan J."/>
            <person name="Riley R."/>
            <person name="Labutti K."/>
            <person name="Andreopoulos B."/>
            <person name="Lipzen A."/>
            <person name="Chen C."/>
            <person name="Yanf M."/>
            <person name="Daum C."/>
            <person name="Ng V."/>
            <person name="Clum A."/>
            <person name="Steindorff A."/>
            <person name="Ohm R."/>
            <person name="Martin F."/>
            <person name="Silar P."/>
            <person name="Natvig D."/>
            <person name="Lalanne C."/>
            <person name="Gautier V."/>
            <person name="Ament-Velasquez S.L."/>
            <person name="Kruys A."/>
            <person name="Hutchinson M.I."/>
            <person name="Powell A.J."/>
            <person name="Barry K."/>
            <person name="Miller A.N."/>
            <person name="Grigoriev I.V."/>
            <person name="Debuchy R."/>
            <person name="Gladieux P."/>
            <person name="Thoren M.H."/>
            <person name="Johannesson H."/>
        </authorList>
    </citation>
    <scope>NUCLEOTIDE SEQUENCE</scope>
    <source>
        <strain evidence="2">CBS 118394</strain>
    </source>
</reference>
<feature type="chain" id="PRO_5042037286" evidence="1">
    <location>
        <begin position="28"/>
        <end position="145"/>
    </location>
</feature>
<name>A0AAE0I4A7_9PEZI</name>
<organism evidence="2 3">
    <name type="scientific">Apodospora peruviana</name>
    <dbReference type="NCBI Taxonomy" id="516989"/>
    <lineage>
        <taxon>Eukaryota</taxon>
        <taxon>Fungi</taxon>
        <taxon>Dikarya</taxon>
        <taxon>Ascomycota</taxon>
        <taxon>Pezizomycotina</taxon>
        <taxon>Sordariomycetes</taxon>
        <taxon>Sordariomycetidae</taxon>
        <taxon>Sordariales</taxon>
        <taxon>Lasiosphaeriaceae</taxon>
        <taxon>Apodospora</taxon>
    </lineage>
</organism>
<protein>
    <submittedName>
        <fullName evidence="2">Uncharacterized protein</fullName>
    </submittedName>
</protein>
<accession>A0AAE0I4A7</accession>
<evidence type="ECO:0000256" key="1">
    <source>
        <dbReference type="SAM" id="SignalP"/>
    </source>
</evidence>
<gene>
    <name evidence="2" type="ORF">B0H66DRAFT_227070</name>
</gene>
<reference evidence="2" key="1">
    <citation type="journal article" date="2023" name="Mol. Phylogenet. Evol.">
        <title>Genome-scale phylogeny and comparative genomics of the fungal order Sordariales.</title>
        <authorList>
            <person name="Hensen N."/>
            <person name="Bonometti L."/>
            <person name="Westerberg I."/>
            <person name="Brannstrom I.O."/>
            <person name="Guillou S."/>
            <person name="Cros-Aarteil S."/>
            <person name="Calhoun S."/>
            <person name="Haridas S."/>
            <person name="Kuo A."/>
            <person name="Mondo S."/>
            <person name="Pangilinan J."/>
            <person name="Riley R."/>
            <person name="LaButti K."/>
            <person name="Andreopoulos B."/>
            <person name="Lipzen A."/>
            <person name="Chen C."/>
            <person name="Yan M."/>
            <person name="Daum C."/>
            <person name="Ng V."/>
            <person name="Clum A."/>
            <person name="Steindorff A."/>
            <person name="Ohm R.A."/>
            <person name="Martin F."/>
            <person name="Silar P."/>
            <person name="Natvig D.O."/>
            <person name="Lalanne C."/>
            <person name="Gautier V."/>
            <person name="Ament-Velasquez S.L."/>
            <person name="Kruys A."/>
            <person name="Hutchinson M.I."/>
            <person name="Powell A.J."/>
            <person name="Barry K."/>
            <person name="Miller A.N."/>
            <person name="Grigoriev I.V."/>
            <person name="Debuchy R."/>
            <person name="Gladieux P."/>
            <person name="Hiltunen Thoren M."/>
            <person name="Johannesson H."/>
        </authorList>
    </citation>
    <scope>NUCLEOTIDE SEQUENCE</scope>
    <source>
        <strain evidence="2">CBS 118394</strain>
    </source>
</reference>
<dbReference type="Proteomes" id="UP001283341">
    <property type="component" value="Unassembled WGS sequence"/>
</dbReference>
<dbReference type="AlphaFoldDB" id="A0AAE0I4A7"/>
<dbReference type="EMBL" id="JAUEDM010000004">
    <property type="protein sequence ID" value="KAK3318176.1"/>
    <property type="molecule type" value="Genomic_DNA"/>
</dbReference>
<sequence length="145" mass="15128">MYFTLPSPLYLMLGLLVSSSNIRSCLAAPADADLASITIIDPRPTQTLPKSCSLVAFPPPCYTHTTTTSKCPTKPDCSTVSTPHACPLVIKVTTISVPCSTDCCPTTPTKYVTAPCPGCLTSCVIPTITSTVTTGCKATPTISKI</sequence>